<gene>
    <name evidence="2" type="ORF">SAMN05443661_11758</name>
</gene>
<dbReference type="InterPro" id="IPR006311">
    <property type="entry name" value="TAT_signal"/>
</dbReference>
<dbReference type="AlphaFoldDB" id="A0A1I3PF14"/>
<reference evidence="2 3" key="1">
    <citation type="submission" date="2016-10" db="EMBL/GenBank/DDBJ databases">
        <authorList>
            <person name="de Groot N.N."/>
        </authorList>
    </citation>
    <scope>NUCLEOTIDE SEQUENCE [LARGE SCALE GENOMIC DNA]</scope>
    <source>
        <strain evidence="2 3">SP2</strain>
    </source>
</reference>
<dbReference type="OMA" id="TTRMHER"/>
<organism evidence="2 3">
    <name type="scientific">Natronobacterium gregoryi</name>
    <dbReference type="NCBI Taxonomy" id="44930"/>
    <lineage>
        <taxon>Archaea</taxon>
        <taxon>Methanobacteriati</taxon>
        <taxon>Methanobacteriota</taxon>
        <taxon>Stenosarchaea group</taxon>
        <taxon>Halobacteria</taxon>
        <taxon>Halobacteriales</taxon>
        <taxon>Natrialbaceae</taxon>
        <taxon>Natronobacterium</taxon>
    </lineage>
</organism>
<sequence length="429" mass="47509">MSDRDNTAADSKQANRPTTRRTALKTVALSTGAVMLSAVTAAKQSEGDDDETVSILSEEPKVHQKIRGTYEDPITSETIKETRDSIIEGYTNTTEQLLLKPQQAFEADRIVAYNVVLEENGRPKEQYVTSSGPNRSGSRDERSEDEERIRARTTRMHERADAMLEDVLKGKSKTKTTDDATAEDWDVDFGDWSYFGGSSIYHHFDEAGGIADNPRPGGVDFDITIRKDEDEQRIGARTFMRFEAGRELCNDGHDEYCIDGTVHTGMRNKKAVIKQDWDKGANGVSTEDLLTGVDPTNDLDDTTTSRQASIGLDLSRDPGLSVGYSSGVTLPEASLTDRTTMPSGFSHHEFEVNSSDGDSAKYSAEIEVGSAARYDFSQCDEGTHPVPDPIDVVEIDIEEIEWGLRLPGTGWVNTHSDDRQFTYSRTCYL</sequence>
<accession>A0A1I3PF14</accession>
<dbReference type="PROSITE" id="PS51318">
    <property type="entry name" value="TAT"/>
    <property type="match status" value="1"/>
</dbReference>
<evidence type="ECO:0000313" key="2">
    <source>
        <dbReference type="EMBL" id="SFJ20118.1"/>
    </source>
</evidence>
<feature type="region of interest" description="Disordered" evidence="1">
    <location>
        <begin position="1"/>
        <end position="23"/>
    </location>
</feature>
<dbReference type="OrthoDB" id="351283at2157"/>
<feature type="compositionally biased region" description="Basic and acidic residues" evidence="1">
    <location>
        <begin position="137"/>
        <end position="149"/>
    </location>
</feature>
<dbReference type="GeneID" id="14206646"/>
<dbReference type="Proteomes" id="UP000182829">
    <property type="component" value="Unassembled WGS sequence"/>
</dbReference>
<evidence type="ECO:0000256" key="1">
    <source>
        <dbReference type="SAM" id="MobiDB-lite"/>
    </source>
</evidence>
<evidence type="ECO:0000313" key="3">
    <source>
        <dbReference type="Proteomes" id="UP000182829"/>
    </source>
</evidence>
<feature type="compositionally biased region" description="Polar residues" evidence="1">
    <location>
        <begin position="8"/>
        <end position="17"/>
    </location>
</feature>
<protein>
    <submittedName>
        <fullName evidence="2">Uncharacterized protein</fullName>
    </submittedName>
</protein>
<name>A0A1I3PF14_9EURY</name>
<dbReference type="EMBL" id="FORO01000017">
    <property type="protein sequence ID" value="SFJ20118.1"/>
    <property type="molecule type" value="Genomic_DNA"/>
</dbReference>
<proteinExistence type="predicted"/>
<feature type="region of interest" description="Disordered" evidence="1">
    <location>
        <begin position="124"/>
        <end position="149"/>
    </location>
</feature>
<dbReference type="RefSeq" id="WP_015233302.1">
    <property type="nucleotide sequence ID" value="NZ_FORO01000017.1"/>
</dbReference>